<dbReference type="PANTHER" id="PTHR10105">
    <property type="entry name" value="SELENOPROTEIN P"/>
    <property type="match status" value="1"/>
</dbReference>
<feature type="compositionally biased region" description="Basic residues" evidence="6">
    <location>
        <begin position="234"/>
        <end position="259"/>
    </location>
</feature>
<feature type="region of interest" description="Disordered" evidence="6">
    <location>
        <begin position="220"/>
        <end position="278"/>
    </location>
</feature>
<evidence type="ECO:0000313" key="9">
    <source>
        <dbReference type="Proteomes" id="UP001165740"/>
    </source>
</evidence>
<dbReference type="InterPro" id="IPR037941">
    <property type="entry name" value="SeP"/>
</dbReference>
<dbReference type="Proteomes" id="UP001165740">
    <property type="component" value="Chromosome 5"/>
</dbReference>
<dbReference type="RefSeq" id="XP_055885150.1">
    <property type="nucleotide sequence ID" value="XM_056029175.1"/>
</dbReference>
<dbReference type="GO" id="GO:0005576">
    <property type="term" value="C:extracellular region"/>
    <property type="evidence" value="ECO:0007669"/>
    <property type="project" value="UniProtKB-SubCell"/>
</dbReference>
<evidence type="ECO:0000256" key="2">
    <source>
        <dbReference type="ARBA" id="ARBA00022525"/>
    </source>
</evidence>
<evidence type="ECO:0000259" key="8">
    <source>
        <dbReference type="Pfam" id="PF04592"/>
    </source>
</evidence>
<sequence>MTAELGSLIGLGCLLMALTPQVTSQRCSAFTWRSTLGENPLATHSGKVVLVALMKGYCSYCITQASRLDALKSRLASEGYPDIAMVIVNGGESISRNSIANLQQASSIPVIQDNEQHTMYQEIFRRNKDDFIVYDRCGQRSVVIPHPYSFLGHVITERVLKTVHSGRHSCHCQLDTIAENGEQIQSDEPLGPRDATQTSTYVNIQCPQGDNTCQRFERRLNRNRLDDDSEAGRPHRRRGRGRGRGRNSGRGHGHGRGRQHSMNNGEGARQDALVEASV</sequence>
<dbReference type="OrthoDB" id="6134775at2759"/>
<evidence type="ECO:0000313" key="10">
    <source>
        <dbReference type="RefSeq" id="XP_055885150.1"/>
    </source>
</evidence>
<evidence type="ECO:0000256" key="3">
    <source>
        <dbReference type="ARBA" id="ARBA00022729"/>
    </source>
</evidence>
<feature type="domain" description="Selenoprotein P N-terminal" evidence="8">
    <location>
        <begin position="24"/>
        <end position="197"/>
    </location>
</feature>
<evidence type="ECO:0000256" key="7">
    <source>
        <dbReference type="SAM" id="SignalP"/>
    </source>
</evidence>
<evidence type="ECO:0000256" key="5">
    <source>
        <dbReference type="ARBA" id="ARBA00023180"/>
    </source>
</evidence>
<protein>
    <submittedName>
        <fullName evidence="10">Selenoprotein Pb-like</fullName>
    </submittedName>
</protein>
<keyword evidence="4" id="KW-0712">Selenocysteine</keyword>
<accession>A0A9W3ADD5</accession>
<feature type="compositionally biased region" description="Basic and acidic residues" evidence="6">
    <location>
        <begin position="220"/>
        <end position="233"/>
    </location>
</feature>
<name>A0A9W3ADD5_BIOGL</name>
<proteinExistence type="predicted"/>
<keyword evidence="9" id="KW-1185">Reference proteome</keyword>
<dbReference type="GO" id="GO:0001887">
    <property type="term" value="P:selenium compound metabolic process"/>
    <property type="evidence" value="ECO:0007669"/>
    <property type="project" value="TreeGrafter"/>
</dbReference>
<evidence type="ECO:0000256" key="1">
    <source>
        <dbReference type="ARBA" id="ARBA00004613"/>
    </source>
</evidence>
<dbReference type="InterPro" id="IPR007671">
    <property type="entry name" value="Selenoprotein-P_N"/>
</dbReference>
<dbReference type="AlphaFoldDB" id="A0A9W3ADD5"/>
<dbReference type="OMA" id="NCHISEH"/>
<feature type="chain" id="PRO_5040760491" evidence="7">
    <location>
        <begin position="25"/>
        <end position="278"/>
    </location>
</feature>
<feature type="signal peptide" evidence="7">
    <location>
        <begin position="1"/>
        <end position="24"/>
    </location>
</feature>
<dbReference type="GeneID" id="106050360"/>
<organism evidence="9 10">
    <name type="scientific">Biomphalaria glabrata</name>
    <name type="common">Bloodfluke planorb</name>
    <name type="synonym">Freshwater snail</name>
    <dbReference type="NCBI Taxonomy" id="6526"/>
    <lineage>
        <taxon>Eukaryota</taxon>
        <taxon>Metazoa</taxon>
        <taxon>Spiralia</taxon>
        <taxon>Lophotrochozoa</taxon>
        <taxon>Mollusca</taxon>
        <taxon>Gastropoda</taxon>
        <taxon>Heterobranchia</taxon>
        <taxon>Euthyneura</taxon>
        <taxon>Panpulmonata</taxon>
        <taxon>Hygrophila</taxon>
        <taxon>Lymnaeoidea</taxon>
        <taxon>Planorbidae</taxon>
        <taxon>Biomphalaria</taxon>
    </lineage>
</organism>
<comment type="subcellular location">
    <subcellularLocation>
        <location evidence="1">Secreted</location>
    </subcellularLocation>
</comment>
<keyword evidence="3 7" id="KW-0732">Signal</keyword>
<reference evidence="10" key="1">
    <citation type="submission" date="2025-08" db="UniProtKB">
        <authorList>
            <consortium name="RefSeq"/>
        </authorList>
    </citation>
    <scope>IDENTIFICATION</scope>
</reference>
<gene>
    <name evidence="10" type="primary">LOC106050360</name>
</gene>
<dbReference type="Pfam" id="PF04592">
    <property type="entry name" value="SelP_N"/>
    <property type="match status" value="1"/>
</dbReference>
<dbReference type="GO" id="GO:0008430">
    <property type="term" value="F:selenium binding"/>
    <property type="evidence" value="ECO:0007669"/>
    <property type="project" value="InterPro"/>
</dbReference>
<keyword evidence="2" id="KW-0964">Secreted</keyword>
<dbReference type="PANTHER" id="PTHR10105:SF2">
    <property type="entry name" value="AGAP003297-PA"/>
    <property type="match status" value="1"/>
</dbReference>
<evidence type="ECO:0000256" key="6">
    <source>
        <dbReference type="SAM" id="MobiDB-lite"/>
    </source>
</evidence>
<keyword evidence="5" id="KW-0325">Glycoprotein</keyword>
<evidence type="ECO:0000256" key="4">
    <source>
        <dbReference type="ARBA" id="ARBA00022933"/>
    </source>
</evidence>